<evidence type="ECO:0000313" key="12">
    <source>
        <dbReference type="Proteomes" id="UP000604825"/>
    </source>
</evidence>
<dbReference type="Pfam" id="PF02892">
    <property type="entry name" value="zf-BED"/>
    <property type="match status" value="1"/>
</dbReference>
<feature type="region of interest" description="Disordered" evidence="9">
    <location>
        <begin position="1"/>
        <end position="24"/>
    </location>
</feature>
<dbReference type="GO" id="GO:0009791">
    <property type="term" value="P:post-embryonic development"/>
    <property type="evidence" value="ECO:0007669"/>
    <property type="project" value="UniProtKB-ARBA"/>
</dbReference>
<keyword evidence="7" id="KW-0539">Nucleus</keyword>
<keyword evidence="6" id="KW-0804">Transcription</keyword>
<dbReference type="SMART" id="SM00614">
    <property type="entry name" value="ZnF_BED"/>
    <property type="match status" value="1"/>
</dbReference>
<dbReference type="OrthoDB" id="1899758at2759"/>
<evidence type="ECO:0000256" key="6">
    <source>
        <dbReference type="ARBA" id="ARBA00023163"/>
    </source>
</evidence>
<name>A0A811MJS1_9POAL</name>
<dbReference type="AlphaFoldDB" id="A0A811MJS1"/>
<evidence type="ECO:0000256" key="9">
    <source>
        <dbReference type="SAM" id="MobiDB-lite"/>
    </source>
</evidence>
<dbReference type="InterPro" id="IPR052035">
    <property type="entry name" value="ZnF_BED_domain_contain"/>
</dbReference>
<evidence type="ECO:0000256" key="1">
    <source>
        <dbReference type="ARBA" id="ARBA00004123"/>
    </source>
</evidence>
<keyword evidence="12" id="KW-1185">Reference proteome</keyword>
<dbReference type="InterPro" id="IPR003656">
    <property type="entry name" value="Znf_BED"/>
</dbReference>
<gene>
    <name evidence="11" type="ORF">NCGR_LOCUS3603</name>
</gene>
<dbReference type="EMBL" id="CAJGYO010000001">
    <property type="protein sequence ID" value="CAD6205835.1"/>
    <property type="molecule type" value="Genomic_DNA"/>
</dbReference>
<dbReference type="PANTHER" id="PTHR46481">
    <property type="entry name" value="ZINC FINGER BED DOMAIN-CONTAINING PROTEIN 4"/>
    <property type="match status" value="1"/>
</dbReference>
<comment type="caution">
    <text evidence="11">The sequence shown here is derived from an EMBL/GenBank/DDBJ whole genome shotgun (WGS) entry which is preliminary data.</text>
</comment>
<feature type="domain" description="BED-type" evidence="10">
    <location>
        <begin position="26"/>
        <end position="79"/>
    </location>
</feature>
<accession>A0A811MJS1</accession>
<dbReference type="PROSITE" id="PS50808">
    <property type="entry name" value="ZF_BED"/>
    <property type="match status" value="1"/>
</dbReference>
<keyword evidence="4" id="KW-0862">Zinc</keyword>
<evidence type="ECO:0000259" key="10">
    <source>
        <dbReference type="PROSITE" id="PS50808"/>
    </source>
</evidence>
<evidence type="ECO:0000256" key="2">
    <source>
        <dbReference type="ARBA" id="ARBA00022723"/>
    </source>
</evidence>
<proteinExistence type="predicted"/>
<keyword evidence="3 8" id="KW-0863">Zinc-finger</keyword>
<dbReference type="GO" id="GO:0003677">
    <property type="term" value="F:DNA binding"/>
    <property type="evidence" value="ECO:0007669"/>
    <property type="project" value="InterPro"/>
</dbReference>
<keyword evidence="2" id="KW-0479">Metal-binding</keyword>
<dbReference type="InterPro" id="IPR036236">
    <property type="entry name" value="Znf_C2H2_sf"/>
</dbReference>
<keyword evidence="5" id="KW-0805">Transcription regulation</keyword>
<evidence type="ECO:0000256" key="7">
    <source>
        <dbReference type="ARBA" id="ARBA00023242"/>
    </source>
</evidence>
<sequence>MPNSESLALLDEGPDEAIQNSGRRSRRRSPVWNYFEELPNEGKAICIHCRSKLAYHQGLGISHLRNHITSACKELPPDIDRGSIFRKVVSGVDVRRFVLDPKIVRDFMTKFWITSNISFKKIENGFFKRMMKSAHPSLEVHGRHTLKSDCMSVYQEEKKKIASVFPI</sequence>
<reference evidence="11" key="1">
    <citation type="submission" date="2020-10" db="EMBL/GenBank/DDBJ databases">
        <authorList>
            <person name="Han B."/>
            <person name="Lu T."/>
            <person name="Zhao Q."/>
            <person name="Huang X."/>
            <person name="Zhao Y."/>
        </authorList>
    </citation>
    <scope>NUCLEOTIDE SEQUENCE</scope>
</reference>
<dbReference type="PANTHER" id="PTHR46481:SF10">
    <property type="entry name" value="ZINC FINGER BED DOMAIN-CONTAINING PROTEIN 39"/>
    <property type="match status" value="1"/>
</dbReference>
<evidence type="ECO:0000256" key="3">
    <source>
        <dbReference type="ARBA" id="ARBA00022771"/>
    </source>
</evidence>
<organism evidence="11 12">
    <name type="scientific">Miscanthus lutarioriparius</name>
    <dbReference type="NCBI Taxonomy" id="422564"/>
    <lineage>
        <taxon>Eukaryota</taxon>
        <taxon>Viridiplantae</taxon>
        <taxon>Streptophyta</taxon>
        <taxon>Embryophyta</taxon>
        <taxon>Tracheophyta</taxon>
        <taxon>Spermatophyta</taxon>
        <taxon>Magnoliopsida</taxon>
        <taxon>Liliopsida</taxon>
        <taxon>Poales</taxon>
        <taxon>Poaceae</taxon>
        <taxon>PACMAD clade</taxon>
        <taxon>Panicoideae</taxon>
        <taxon>Andropogonodae</taxon>
        <taxon>Andropogoneae</taxon>
        <taxon>Saccharinae</taxon>
        <taxon>Miscanthus</taxon>
    </lineage>
</organism>
<evidence type="ECO:0000256" key="5">
    <source>
        <dbReference type="ARBA" id="ARBA00023015"/>
    </source>
</evidence>
<protein>
    <recommendedName>
        <fullName evidence="10">BED-type domain-containing protein</fullName>
    </recommendedName>
</protein>
<dbReference type="GO" id="GO:0005634">
    <property type="term" value="C:nucleus"/>
    <property type="evidence" value="ECO:0007669"/>
    <property type="project" value="UniProtKB-SubCell"/>
</dbReference>
<evidence type="ECO:0000313" key="11">
    <source>
        <dbReference type="EMBL" id="CAD6205835.1"/>
    </source>
</evidence>
<dbReference type="GO" id="GO:0008270">
    <property type="term" value="F:zinc ion binding"/>
    <property type="evidence" value="ECO:0007669"/>
    <property type="project" value="UniProtKB-KW"/>
</dbReference>
<dbReference type="Proteomes" id="UP000604825">
    <property type="component" value="Unassembled WGS sequence"/>
</dbReference>
<evidence type="ECO:0000256" key="4">
    <source>
        <dbReference type="ARBA" id="ARBA00022833"/>
    </source>
</evidence>
<evidence type="ECO:0000256" key="8">
    <source>
        <dbReference type="PROSITE-ProRule" id="PRU00027"/>
    </source>
</evidence>
<dbReference type="SUPFAM" id="SSF57667">
    <property type="entry name" value="beta-beta-alpha zinc fingers"/>
    <property type="match status" value="1"/>
</dbReference>
<comment type="subcellular location">
    <subcellularLocation>
        <location evidence="1">Nucleus</location>
    </subcellularLocation>
</comment>